<dbReference type="Gene3D" id="3.40.50.2000">
    <property type="entry name" value="Glycogen Phosphorylase B"/>
    <property type="match status" value="2"/>
</dbReference>
<keyword evidence="4" id="KW-0328">Glycosyltransferase</keyword>
<feature type="domain" description="Glycosyl transferase family 4" evidence="3">
    <location>
        <begin position="27"/>
        <end position="195"/>
    </location>
</feature>
<dbReference type="Proteomes" id="UP001174932">
    <property type="component" value="Unassembled WGS sequence"/>
</dbReference>
<gene>
    <name evidence="4" type="ORF">Q4481_13560</name>
</gene>
<keyword evidence="5" id="KW-1185">Reference proteome</keyword>
<feature type="domain" description="Glycosyl transferase family 1" evidence="2">
    <location>
        <begin position="230"/>
        <end position="381"/>
    </location>
</feature>
<dbReference type="InterPro" id="IPR022623">
    <property type="entry name" value="Glyco_trans_4"/>
</dbReference>
<dbReference type="PANTHER" id="PTHR46401">
    <property type="entry name" value="GLYCOSYLTRANSFERASE WBBK-RELATED"/>
    <property type="match status" value="1"/>
</dbReference>
<keyword evidence="1 4" id="KW-0808">Transferase</keyword>
<accession>A0ABT8YP53</accession>
<sequence length="411" mass="45524">MNILFVHPYFPGQFASIARHYVRSGQHRVVALHRDLRDGRESAPIPGVELVRYGTEVVADRPSQHVLYGTEQVIREAGSAAIAADGLRRSGFEPDLVYSHSGWGHGAFLQDVFPKARFVKYCEWFYNNDPASTEFLAPAKGFEQRIMTSLLNWPVLADLARADRMIAPTEWQRKQFPAAIQSDIRVCPDGIDTDLFCPDKTARFELPGGRIVTSSDRMVTYVTRGADPFRGFGRFIAALGQLQAEDPSLEAIIVGSRTAFYGPTHGSERHFETVMAEARIDPDRTHFTGTLAYEAYRRVLQISAAHVYLTVPFVLSWSALESLSTGVAFVGSDTAPVREFVTHGDNGLLVDFFDSDALAGAIRTARAGGPAIDAMRAKARQTIIERWSLDHALAIHLALIDDLMKPPYRGS</sequence>
<dbReference type="EC" id="2.4.-.-" evidence="4"/>
<dbReference type="RefSeq" id="WP_304376907.1">
    <property type="nucleotide sequence ID" value="NZ_JAUOZU010000008.1"/>
</dbReference>
<evidence type="ECO:0000313" key="5">
    <source>
        <dbReference type="Proteomes" id="UP001174932"/>
    </source>
</evidence>
<reference evidence="4" key="1">
    <citation type="journal article" date="2015" name="Int. J. Syst. Evol. Microbiol.">
        <title>Rhizobium alvei sp. nov., isolated from a freshwater river.</title>
        <authorList>
            <person name="Sheu S.Y."/>
            <person name="Huang H.W."/>
            <person name="Young C.C."/>
            <person name="Chen W.M."/>
        </authorList>
    </citation>
    <scope>NUCLEOTIDE SEQUENCE</scope>
    <source>
        <strain evidence="4">TNR-22</strain>
    </source>
</reference>
<dbReference type="Pfam" id="PF12000">
    <property type="entry name" value="Glyco_trans_4_3"/>
    <property type="match status" value="1"/>
</dbReference>
<dbReference type="InterPro" id="IPR001296">
    <property type="entry name" value="Glyco_trans_1"/>
</dbReference>
<organism evidence="4 5">
    <name type="scientific">Rhizobium alvei</name>
    <dbReference type="NCBI Taxonomy" id="1132659"/>
    <lineage>
        <taxon>Bacteria</taxon>
        <taxon>Pseudomonadati</taxon>
        <taxon>Pseudomonadota</taxon>
        <taxon>Alphaproteobacteria</taxon>
        <taxon>Hyphomicrobiales</taxon>
        <taxon>Rhizobiaceae</taxon>
        <taxon>Rhizobium/Agrobacterium group</taxon>
        <taxon>Rhizobium</taxon>
    </lineage>
</organism>
<dbReference type="SUPFAM" id="SSF53756">
    <property type="entry name" value="UDP-Glycosyltransferase/glycogen phosphorylase"/>
    <property type="match status" value="1"/>
</dbReference>
<name>A0ABT8YP53_9HYPH</name>
<evidence type="ECO:0000259" key="3">
    <source>
        <dbReference type="Pfam" id="PF12000"/>
    </source>
</evidence>
<evidence type="ECO:0000313" key="4">
    <source>
        <dbReference type="EMBL" id="MDO6964990.1"/>
    </source>
</evidence>
<dbReference type="EMBL" id="JAUOZU010000008">
    <property type="protein sequence ID" value="MDO6964990.1"/>
    <property type="molecule type" value="Genomic_DNA"/>
</dbReference>
<dbReference type="PANTHER" id="PTHR46401:SF2">
    <property type="entry name" value="GLYCOSYLTRANSFERASE WBBK-RELATED"/>
    <property type="match status" value="1"/>
</dbReference>
<dbReference type="GO" id="GO:0016757">
    <property type="term" value="F:glycosyltransferase activity"/>
    <property type="evidence" value="ECO:0007669"/>
    <property type="project" value="UniProtKB-KW"/>
</dbReference>
<comment type="caution">
    <text evidence="4">The sequence shown here is derived from an EMBL/GenBank/DDBJ whole genome shotgun (WGS) entry which is preliminary data.</text>
</comment>
<protein>
    <submittedName>
        <fullName evidence="4">Glycosyltransferase</fullName>
        <ecNumber evidence="4">2.4.-.-</ecNumber>
    </submittedName>
</protein>
<dbReference type="Pfam" id="PF00534">
    <property type="entry name" value="Glycos_transf_1"/>
    <property type="match status" value="1"/>
</dbReference>
<proteinExistence type="predicted"/>
<reference evidence="4" key="2">
    <citation type="submission" date="2023-07" db="EMBL/GenBank/DDBJ databases">
        <authorList>
            <person name="Shen H."/>
        </authorList>
    </citation>
    <scope>NUCLEOTIDE SEQUENCE</scope>
    <source>
        <strain evidence="4">TNR-22</strain>
    </source>
</reference>
<evidence type="ECO:0000256" key="1">
    <source>
        <dbReference type="ARBA" id="ARBA00022679"/>
    </source>
</evidence>
<evidence type="ECO:0000259" key="2">
    <source>
        <dbReference type="Pfam" id="PF00534"/>
    </source>
</evidence>